<dbReference type="Proteomes" id="UP000319514">
    <property type="component" value="Unassembled WGS sequence"/>
</dbReference>
<dbReference type="RefSeq" id="WP_141787962.1">
    <property type="nucleotide sequence ID" value="NZ_BAAAKX010000005.1"/>
</dbReference>
<proteinExistence type="predicted"/>
<gene>
    <name evidence="1" type="ORF">FB474_1388</name>
</gene>
<dbReference type="AlphaFoldDB" id="A0A542ZI23"/>
<comment type="caution">
    <text evidence="1">The sequence shown here is derived from an EMBL/GenBank/DDBJ whole genome shotgun (WGS) entry which is preliminary data.</text>
</comment>
<evidence type="ECO:0000313" key="1">
    <source>
        <dbReference type="EMBL" id="TQL60013.1"/>
    </source>
</evidence>
<keyword evidence="2" id="KW-1185">Reference proteome</keyword>
<dbReference type="EMBL" id="VFOQ01000001">
    <property type="protein sequence ID" value="TQL60013.1"/>
    <property type="molecule type" value="Genomic_DNA"/>
</dbReference>
<evidence type="ECO:0000313" key="2">
    <source>
        <dbReference type="Proteomes" id="UP000319514"/>
    </source>
</evidence>
<name>A0A542ZI23_9MICO</name>
<organism evidence="1 2">
    <name type="scientific">Oryzihumus leptocrescens</name>
    <dbReference type="NCBI Taxonomy" id="297536"/>
    <lineage>
        <taxon>Bacteria</taxon>
        <taxon>Bacillati</taxon>
        <taxon>Actinomycetota</taxon>
        <taxon>Actinomycetes</taxon>
        <taxon>Micrococcales</taxon>
        <taxon>Intrasporangiaceae</taxon>
        <taxon>Oryzihumus</taxon>
    </lineage>
</organism>
<accession>A0A542ZI23</accession>
<sequence length="117" mass="12719">MQLDFAWSAQGSLLVDATPRDEVIISFVGWDVGPDPDRARELRRQLAAAVAGGAQRSSGPHVVGRACAITVHGSTAEIENLVELFPVATYPVSTLLDALAQLEAWLVENLHRRPGYW</sequence>
<protein>
    <submittedName>
        <fullName evidence="1">Uncharacterized protein</fullName>
    </submittedName>
</protein>
<reference evidence="1 2" key="1">
    <citation type="submission" date="2019-06" db="EMBL/GenBank/DDBJ databases">
        <title>Sequencing the genomes of 1000 actinobacteria strains.</title>
        <authorList>
            <person name="Klenk H.-P."/>
        </authorList>
    </citation>
    <scope>NUCLEOTIDE SEQUENCE [LARGE SCALE GENOMIC DNA]</scope>
    <source>
        <strain evidence="1 2">DSM 18082</strain>
    </source>
</reference>